<organism evidence="2 3">
    <name type="scientific">Thermococcus peptonophilus</name>
    <dbReference type="NCBI Taxonomy" id="53952"/>
    <lineage>
        <taxon>Archaea</taxon>
        <taxon>Methanobacteriati</taxon>
        <taxon>Methanobacteriota</taxon>
        <taxon>Thermococci</taxon>
        <taxon>Thermococcales</taxon>
        <taxon>Thermococcaceae</taxon>
        <taxon>Thermococcus</taxon>
    </lineage>
</organism>
<dbReference type="AlphaFoldDB" id="A0A142CWD2"/>
<keyword evidence="1" id="KW-0472">Membrane</keyword>
<dbReference type="KEGG" id="tpep:A0127_07855"/>
<proteinExistence type="predicted"/>
<feature type="transmembrane region" description="Helical" evidence="1">
    <location>
        <begin position="113"/>
        <end position="140"/>
    </location>
</feature>
<keyword evidence="1" id="KW-0812">Transmembrane</keyword>
<feature type="transmembrane region" description="Helical" evidence="1">
    <location>
        <begin position="26"/>
        <end position="51"/>
    </location>
</feature>
<dbReference type="EMBL" id="CP014750">
    <property type="protein sequence ID" value="AMQ19084.1"/>
    <property type="molecule type" value="Genomic_DNA"/>
</dbReference>
<keyword evidence="1" id="KW-1133">Transmembrane helix</keyword>
<accession>A0A142CWD2</accession>
<reference evidence="3" key="1">
    <citation type="submission" date="2016-03" db="EMBL/GenBank/DDBJ databases">
        <authorList>
            <person name="Oger P.M."/>
        </authorList>
    </citation>
    <scope>NUCLEOTIDE SEQUENCE [LARGE SCALE GENOMIC DNA]</scope>
    <source>
        <strain evidence="3">OG-1</strain>
    </source>
</reference>
<evidence type="ECO:0000313" key="3">
    <source>
        <dbReference type="Proteomes" id="UP000073604"/>
    </source>
</evidence>
<feature type="transmembrane region" description="Helical" evidence="1">
    <location>
        <begin position="71"/>
        <end position="92"/>
    </location>
</feature>
<sequence length="254" mass="29200">MYKFLDDIERESENMLLGRPKSRERLVLIIIPAISFVFVYWMIKTMIFSLVPNEKDILDALFVNNNGENGMAFLMYLSMALFMSWFFGKGIIGDITLRLSPQKLLSFLDRAIIAFFDSLIAWLAISISIVAFLYAIGQYVLYQQGQISNQGYPISVLLFLVLFLGYILMSYSSHKKRLMVKLKYILALSGEAKLPRVKLTLKNGQILKGFLVPFYSDKNVVVIVSLENNSIKVNRVLKYIPWDEISIFELTDET</sequence>
<gene>
    <name evidence="2" type="ORF">A0127_07855</name>
</gene>
<name>A0A142CWD2_9EURY</name>
<dbReference type="STRING" id="53952.A0127_07855"/>
<evidence type="ECO:0000313" key="2">
    <source>
        <dbReference type="EMBL" id="AMQ19084.1"/>
    </source>
</evidence>
<dbReference type="Proteomes" id="UP000073604">
    <property type="component" value="Chromosome"/>
</dbReference>
<evidence type="ECO:0000256" key="1">
    <source>
        <dbReference type="SAM" id="Phobius"/>
    </source>
</evidence>
<protein>
    <submittedName>
        <fullName evidence="2">Uncharacterized protein</fullName>
    </submittedName>
</protein>
<feature type="transmembrane region" description="Helical" evidence="1">
    <location>
        <begin position="152"/>
        <end position="171"/>
    </location>
</feature>
<keyword evidence="3" id="KW-1185">Reference proteome</keyword>